<feature type="transmembrane region" description="Helical" evidence="6">
    <location>
        <begin position="113"/>
        <end position="134"/>
    </location>
</feature>
<feature type="transmembrane region" description="Helical" evidence="6">
    <location>
        <begin position="309"/>
        <end position="331"/>
    </location>
</feature>
<comment type="subcellular location">
    <subcellularLocation>
        <location evidence="1">Cell membrane</location>
        <topology evidence="1">Multi-pass membrane protein</topology>
    </subcellularLocation>
</comment>
<protein>
    <submittedName>
        <fullName evidence="8">MFS transporter</fullName>
    </submittedName>
</protein>
<feature type="transmembrane region" description="Helical" evidence="6">
    <location>
        <begin position="282"/>
        <end position="303"/>
    </location>
</feature>
<feature type="transmembrane region" description="Helical" evidence="6">
    <location>
        <begin position="203"/>
        <end position="224"/>
    </location>
</feature>
<keyword evidence="5" id="KW-0046">Antibiotic resistance</keyword>
<dbReference type="InterPro" id="IPR036259">
    <property type="entry name" value="MFS_trans_sf"/>
</dbReference>
<organism evidence="8 9">
    <name type="scientific">Streptomyces gelaticus</name>
    <dbReference type="NCBI Taxonomy" id="285446"/>
    <lineage>
        <taxon>Bacteria</taxon>
        <taxon>Bacillati</taxon>
        <taxon>Actinomycetota</taxon>
        <taxon>Actinomycetes</taxon>
        <taxon>Kitasatosporales</taxon>
        <taxon>Streptomycetaceae</taxon>
        <taxon>Streptomyces</taxon>
    </lineage>
</organism>
<evidence type="ECO:0000256" key="1">
    <source>
        <dbReference type="ARBA" id="ARBA00004651"/>
    </source>
</evidence>
<evidence type="ECO:0000256" key="5">
    <source>
        <dbReference type="ARBA" id="ARBA00023251"/>
    </source>
</evidence>
<dbReference type="Pfam" id="PF07690">
    <property type="entry name" value="MFS_1"/>
    <property type="match status" value="1"/>
</dbReference>
<evidence type="ECO:0000313" key="9">
    <source>
        <dbReference type="Proteomes" id="UP000660675"/>
    </source>
</evidence>
<dbReference type="Gene3D" id="1.20.1720.10">
    <property type="entry name" value="Multidrug resistance protein D"/>
    <property type="match status" value="1"/>
</dbReference>
<name>A0ABQ2W0T6_9ACTN</name>
<dbReference type="InterPro" id="IPR020846">
    <property type="entry name" value="MFS_dom"/>
</dbReference>
<dbReference type="RefSeq" id="WP_229867049.1">
    <property type="nucleotide sequence ID" value="NZ_BMTF01000011.1"/>
</dbReference>
<evidence type="ECO:0000256" key="3">
    <source>
        <dbReference type="ARBA" id="ARBA00022989"/>
    </source>
</evidence>
<accession>A0ABQ2W0T6</accession>
<feature type="transmembrane region" description="Helical" evidence="6">
    <location>
        <begin position="173"/>
        <end position="191"/>
    </location>
</feature>
<dbReference type="Proteomes" id="UP000660675">
    <property type="component" value="Unassembled WGS sequence"/>
</dbReference>
<feature type="transmembrane region" description="Helical" evidence="6">
    <location>
        <begin position="146"/>
        <end position="167"/>
    </location>
</feature>
<feature type="transmembrane region" description="Helical" evidence="6">
    <location>
        <begin position="378"/>
        <end position="400"/>
    </location>
</feature>
<feature type="transmembrane region" description="Helical" evidence="6">
    <location>
        <begin position="447"/>
        <end position="466"/>
    </location>
</feature>
<feature type="domain" description="Major facilitator superfamily (MFS) profile" evidence="7">
    <location>
        <begin position="18"/>
        <end position="470"/>
    </location>
</feature>
<keyword evidence="4 6" id="KW-0472">Membrane</keyword>
<evidence type="ECO:0000256" key="6">
    <source>
        <dbReference type="SAM" id="Phobius"/>
    </source>
</evidence>
<dbReference type="PANTHER" id="PTHR42718:SF39">
    <property type="entry name" value="ACTINORHODIN TRANSPORTER-RELATED"/>
    <property type="match status" value="1"/>
</dbReference>
<dbReference type="PROSITE" id="PS50850">
    <property type="entry name" value="MFS"/>
    <property type="match status" value="1"/>
</dbReference>
<feature type="transmembrane region" description="Helical" evidence="6">
    <location>
        <begin position="85"/>
        <end position="107"/>
    </location>
</feature>
<feature type="transmembrane region" description="Helical" evidence="6">
    <location>
        <begin position="343"/>
        <end position="366"/>
    </location>
</feature>
<evidence type="ECO:0000256" key="4">
    <source>
        <dbReference type="ARBA" id="ARBA00023136"/>
    </source>
</evidence>
<gene>
    <name evidence="8" type="ORF">GCM10015535_36810</name>
</gene>
<dbReference type="Gene3D" id="1.20.1250.20">
    <property type="entry name" value="MFS general substrate transporter like domains"/>
    <property type="match status" value="1"/>
</dbReference>
<proteinExistence type="predicted"/>
<feature type="transmembrane region" description="Helical" evidence="6">
    <location>
        <begin position="236"/>
        <end position="253"/>
    </location>
</feature>
<evidence type="ECO:0000256" key="2">
    <source>
        <dbReference type="ARBA" id="ARBA00022692"/>
    </source>
</evidence>
<dbReference type="PANTHER" id="PTHR42718">
    <property type="entry name" value="MAJOR FACILITATOR SUPERFAMILY MULTIDRUG TRANSPORTER MFSC"/>
    <property type="match status" value="1"/>
</dbReference>
<keyword evidence="9" id="KW-1185">Reference proteome</keyword>
<dbReference type="SUPFAM" id="SSF103473">
    <property type="entry name" value="MFS general substrate transporter"/>
    <property type="match status" value="1"/>
</dbReference>
<feature type="transmembrane region" description="Helical" evidence="6">
    <location>
        <begin position="56"/>
        <end position="73"/>
    </location>
</feature>
<evidence type="ECO:0000259" key="7">
    <source>
        <dbReference type="PROSITE" id="PS50850"/>
    </source>
</evidence>
<keyword evidence="2 6" id="KW-0812">Transmembrane</keyword>
<dbReference type="InterPro" id="IPR011701">
    <property type="entry name" value="MFS"/>
</dbReference>
<dbReference type="EMBL" id="BMTF01000011">
    <property type="protein sequence ID" value="GGV87313.1"/>
    <property type="molecule type" value="Genomic_DNA"/>
</dbReference>
<sequence>MTSPQTAGRAADRAPWAPLAIVLTGGFIAFLDFFIANVAIPSIQSDLHAGAPETQLVMVGYGASLCVGLITGGRMGDIFGPRRMFLIGLALFTVSSAACGLAPNIWFLIVARIVQGLSSAMLAPQVLAIVSHVCTGEARGRAFSAYGLMLGLSGLCGQFIGGVLIALDLAGLGWRSVFLVNLPIGLVILALTPRTVPDIRTGAGAELDLVGAALATVGLAAVVLPLLEGREQGWPLWTWLSLVVAVPLVALFITHQRRVAARGGAPLIDPGLFRSRGFTIGITAYFVYFMSMGSFFLLFAIYMQEGRGWAPLASGLLFTTMSAGFFGSSFLAGRIAARIGNQVIALGAGLVAVGYGTVGVIVSQLGTDGTAGWVAPGLLVAGFGMGLVAAPLPAAAMAGVDPKHASSASGVLSTAMEGGAALGVSLVGLVFFGTLGNPPVLDSYPKAFYLSIAVIVTFPLVVTLLVQALPKPSEIGVAARATCLHRFTAKACQDCEMRPRGPQVTHRR</sequence>
<keyword evidence="3 6" id="KW-1133">Transmembrane helix</keyword>
<feature type="transmembrane region" description="Helical" evidence="6">
    <location>
        <begin position="412"/>
        <end position="435"/>
    </location>
</feature>
<evidence type="ECO:0000313" key="8">
    <source>
        <dbReference type="EMBL" id="GGV87313.1"/>
    </source>
</evidence>
<comment type="caution">
    <text evidence="8">The sequence shown here is derived from an EMBL/GenBank/DDBJ whole genome shotgun (WGS) entry which is preliminary data.</text>
</comment>
<reference evidence="9" key="1">
    <citation type="journal article" date="2019" name="Int. J. Syst. Evol. Microbiol.">
        <title>The Global Catalogue of Microorganisms (GCM) 10K type strain sequencing project: providing services to taxonomists for standard genome sequencing and annotation.</title>
        <authorList>
            <consortium name="The Broad Institute Genomics Platform"/>
            <consortium name="The Broad Institute Genome Sequencing Center for Infectious Disease"/>
            <person name="Wu L."/>
            <person name="Ma J."/>
        </authorList>
    </citation>
    <scope>NUCLEOTIDE SEQUENCE [LARGE SCALE GENOMIC DNA]</scope>
    <source>
        <strain evidence="9">JCM 4376</strain>
    </source>
</reference>
<feature type="transmembrane region" description="Helical" evidence="6">
    <location>
        <begin position="16"/>
        <end position="36"/>
    </location>
</feature>
<dbReference type="CDD" id="cd17321">
    <property type="entry name" value="MFS_MMR_MDR_like"/>
    <property type="match status" value="1"/>
</dbReference>